<sequence>MKFSEYEYHRPSYEDYKLQAEKAIAKLSQAQVADQALAAVTKMGALLSEFDKQAQLALIRHSINTKDSFYQAEQDFWDQHQPLFEAINTEYYRALLKSPFRVELEQVLPKQYFKMAEYKLKAFSPQVIEMLQKENELASSYDKLIASAQIEFDGKILNLSALGPYQQSTNPAIRKAASEAYFQFFEENEVKIDDLYDQLVKLRDKIAKQLGFKDFVELGYIRMERYDYDRQMVQTYRENVLEDVVPLAQKLYERQAKRIGVEKMHYYDLNLEFLDGNATPKGDQAYILEMGKKMYHELSAETETFIDYMYAGDLLDLETKDGKQGGGYCTFIPGYDSPFIFANFNGTSGDIDVLTHEAGHAFQVFQSRWIQQPELVFPTSESAEIHSMSMEFFTYPWMELFFKEETEKYKFSHLSGAVQFLPYGVLVDHFQHEVYENPEMMTPAERKAVWRKLEKIYTPHKDYSDNAFLEKGTLWYRQGHIFDTPFYYIDYTLAQVLALQFWKRAIIDKDPTAWKDYLAICEVGGTSSFLKLVDLANLKSPFEEGSLSEVMQVIDKQLTAIDDRKL</sequence>
<keyword evidence="2" id="KW-1185">Reference proteome</keyword>
<dbReference type="RefSeq" id="WP_062467939.1">
    <property type="nucleotide sequence ID" value="NZ_BBYN01000005.1"/>
</dbReference>
<dbReference type="GO" id="GO:0004222">
    <property type="term" value="F:metalloendopeptidase activity"/>
    <property type="evidence" value="ECO:0007669"/>
    <property type="project" value="InterPro"/>
</dbReference>
<dbReference type="EMBL" id="CP019728">
    <property type="protein sequence ID" value="AQS52581.1"/>
    <property type="molecule type" value="Genomic_DNA"/>
</dbReference>
<dbReference type="NCBIfam" id="TIGR02289">
    <property type="entry name" value="M3_not_pepF"/>
    <property type="match status" value="1"/>
</dbReference>
<gene>
    <name evidence="1" type="ORF">BW727_100172</name>
</gene>
<dbReference type="SUPFAM" id="SSF55486">
    <property type="entry name" value="Metalloproteases ('zincins'), catalytic domain"/>
    <property type="match status" value="1"/>
</dbReference>
<dbReference type="Proteomes" id="UP000188993">
    <property type="component" value="Chromosome"/>
</dbReference>
<dbReference type="CDD" id="cd09606">
    <property type="entry name" value="M3B_PepF"/>
    <property type="match status" value="1"/>
</dbReference>
<dbReference type="InterPro" id="IPR011976">
    <property type="entry name" value="Pept_M3B_oligopep-rel"/>
</dbReference>
<accession>A0A1S6IM54</accession>
<evidence type="ECO:0008006" key="3">
    <source>
        <dbReference type="Google" id="ProtNLM"/>
    </source>
</evidence>
<dbReference type="GO" id="GO:0006518">
    <property type="term" value="P:peptide metabolic process"/>
    <property type="evidence" value="ECO:0007669"/>
    <property type="project" value="TreeGrafter"/>
</dbReference>
<dbReference type="Gene3D" id="1.10.1370.30">
    <property type="match status" value="1"/>
</dbReference>
<dbReference type="InterPro" id="IPR045090">
    <property type="entry name" value="Pept_M3A_M3B"/>
</dbReference>
<dbReference type="PANTHER" id="PTHR11804:SF28">
    <property type="entry name" value="OLIGOENDOPEPTIDASE F"/>
    <property type="match status" value="1"/>
</dbReference>
<evidence type="ECO:0000313" key="1">
    <source>
        <dbReference type="EMBL" id="AQS52581.1"/>
    </source>
</evidence>
<proteinExistence type="predicted"/>
<dbReference type="KEGG" id="jda:BW727_100172"/>
<protein>
    <recommendedName>
        <fullName evidence="3">Peptidase M3A/M3B catalytic domain-containing protein</fullName>
    </recommendedName>
</protein>
<reference evidence="1 2" key="1">
    <citation type="journal article" date="2014" name="Int. J. Syst. Evol. Microbiol.">
        <title>Jeotgalibaca dankookensis gen. nov., sp. nov., a member of the family Carnobacteriaceae, isolated from seujeot (Korean traditional food).</title>
        <authorList>
            <person name="Lee D.G."/>
            <person name="Trujillo M.E."/>
            <person name="Kang H."/>
            <person name="Ahn T.Y."/>
        </authorList>
    </citation>
    <scope>NUCLEOTIDE SEQUENCE [LARGE SCALE GENOMIC DNA]</scope>
    <source>
        <strain evidence="1 2">EX-07</strain>
    </source>
</reference>
<organism evidence="1 2">
    <name type="scientific">Jeotgalibaca dankookensis</name>
    <dbReference type="NCBI Taxonomy" id="708126"/>
    <lineage>
        <taxon>Bacteria</taxon>
        <taxon>Bacillati</taxon>
        <taxon>Bacillota</taxon>
        <taxon>Bacilli</taxon>
        <taxon>Lactobacillales</taxon>
        <taxon>Carnobacteriaceae</taxon>
        <taxon>Jeotgalibaca</taxon>
    </lineage>
</organism>
<dbReference type="STRING" id="708126.BW727_100172"/>
<name>A0A1S6IM54_9LACT</name>
<evidence type="ECO:0000313" key="2">
    <source>
        <dbReference type="Proteomes" id="UP000188993"/>
    </source>
</evidence>
<dbReference type="OrthoDB" id="9769691at2"/>
<dbReference type="AlphaFoldDB" id="A0A1S6IM54"/>
<dbReference type="PANTHER" id="PTHR11804">
    <property type="entry name" value="PROTEASE M3 THIMET OLIGOPEPTIDASE-RELATED"/>
    <property type="match status" value="1"/>
</dbReference>
<dbReference type="GO" id="GO:0006508">
    <property type="term" value="P:proteolysis"/>
    <property type="evidence" value="ECO:0007669"/>
    <property type="project" value="InterPro"/>
</dbReference>